<feature type="compositionally biased region" description="Low complexity" evidence="1">
    <location>
        <begin position="26"/>
        <end position="39"/>
    </location>
</feature>
<feature type="region of interest" description="Disordered" evidence="1">
    <location>
        <begin position="1"/>
        <end position="47"/>
    </location>
</feature>
<proteinExistence type="predicted"/>
<protein>
    <submittedName>
        <fullName evidence="2">Uncharacterized protein</fullName>
    </submittedName>
</protein>
<reference evidence="2 3" key="1">
    <citation type="submission" date="2023-05" db="EMBL/GenBank/DDBJ databases">
        <title>B98-5 Cell Line De Novo Hybrid Assembly: An Optical Mapping Approach.</title>
        <authorList>
            <person name="Kananen K."/>
            <person name="Auerbach J.A."/>
            <person name="Kautto E."/>
            <person name="Blachly J.S."/>
        </authorList>
    </citation>
    <scope>NUCLEOTIDE SEQUENCE [LARGE SCALE GENOMIC DNA]</scope>
    <source>
        <strain evidence="2">B95-8</strain>
        <tissue evidence="2">Cell line</tissue>
    </source>
</reference>
<name>A0ABQ9VD70_SAGOE</name>
<comment type="caution">
    <text evidence="2">The sequence shown here is derived from an EMBL/GenBank/DDBJ whole genome shotgun (WGS) entry which is preliminary data.</text>
</comment>
<keyword evidence="3" id="KW-1185">Reference proteome</keyword>
<evidence type="ECO:0000313" key="3">
    <source>
        <dbReference type="Proteomes" id="UP001266305"/>
    </source>
</evidence>
<evidence type="ECO:0000256" key="1">
    <source>
        <dbReference type="SAM" id="MobiDB-lite"/>
    </source>
</evidence>
<dbReference type="Proteomes" id="UP001266305">
    <property type="component" value="Unassembled WGS sequence"/>
</dbReference>
<organism evidence="2 3">
    <name type="scientific">Saguinus oedipus</name>
    <name type="common">Cotton-top tamarin</name>
    <name type="synonym">Oedipomidas oedipus</name>
    <dbReference type="NCBI Taxonomy" id="9490"/>
    <lineage>
        <taxon>Eukaryota</taxon>
        <taxon>Metazoa</taxon>
        <taxon>Chordata</taxon>
        <taxon>Craniata</taxon>
        <taxon>Vertebrata</taxon>
        <taxon>Euteleostomi</taxon>
        <taxon>Mammalia</taxon>
        <taxon>Eutheria</taxon>
        <taxon>Euarchontoglires</taxon>
        <taxon>Primates</taxon>
        <taxon>Haplorrhini</taxon>
        <taxon>Platyrrhini</taxon>
        <taxon>Cebidae</taxon>
        <taxon>Callitrichinae</taxon>
        <taxon>Saguinus</taxon>
    </lineage>
</organism>
<feature type="non-terminal residue" evidence="2">
    <location>
        <position position="1"/>
    </location>
</feature>
<evidence type="ECO:0000313" key="2">
    <source>
        <dbReference type="EMBL" id="KAK2106613.1"/>
    </source>
</evidence>
<accession>A0ABQ9VD70</accession>
<gene>
    <name evidence="2" type="ORF">P7K49_016127</name>
</gene>
<dbReference type="EMBL" id="JASSZA010000007">
    <property type="protein sequence ID" value="KAK2106613.1"/>
    <property type="molecule type" value="Genomic_DNA"/>
</dbReference>
<sequence length="70" mass="7307">AAAPPPAPAVEKYPGAEVPAPRPRPRAGSGPSRPSGQAPLSRPAGPRRRLAICSGCRVWSAGRGWARRRC</sequence>